<dbReference type="GO" id="GO:0016746">
    <property type="term" value="F:acyltransferase activity"/>
    <property type="evidence" value="ECO:0007669"/>
    <property type="project" value="UniProtKB-KW"/>
</dbReference>
<evidence type="ECO:0000313" key="3">
    <source>
        <dbReference type="Proteomes" id="UP001589747"/>
    </source>
</evidence>
<evidence type="ECO:0000313" key="2">
    <source>
        <dbReference type="EMBL" id="MFB9328529.1"/>
    </source>
</evidence>
<dbReference type="PROSITE" id="PS51186">
    <property type="entry name" value="GNAT"/>
    <property type="match status" value="1"/>
</dbReference>
<proteinExistence type="predicted"/>
<comment type="caution">
    <text evidence="2">The sequence shown here is derived from an EMBL/GenBank/DDBJ whole genome shotgun (WGS) entry which is preliminary data.</text>
</comment>
<gene>
    <name evidence="2" type="ORF">ACFFSY_21560</name>
</gene>
<dbReference type="Proteomes" id="UP001589747">
    <property type="component" value="Unassembled WGS sequence"/>
</dbReference>
<dbReference type="Pfam" id="PF00583">
    <property type="entry name" value="Acetyltransf_1"/>
    <property type="match status" value="1"/>
</dbReference>
<dbReference type="EC" id="2.3.1.-" evidence="2"/>
<name>A0ABV5KTG7_9BACL</name>
<dbReference type="InterPro" id="IPR000182">
    <property type="entry name" value="GNAT_dom"/>
</dbReference>
<keyword evidence="2" id="KW-0012">Acyltransferase</keyword>
<dbReference type="InterPro" id="IPR016181">
    <property type="entry name" value="Acyl_CoA_acyltransferase"/>
</dbReference>
<evidence type="ECO:0000259" key="1">
    <source>
        <dbReference type="PROSITE" id="PS51186"/>
    </source>
</evidence>
<dbReference type="Gene3D" id="3.40.630.30">
    <property type="match status" value="1"/>
</dbReference>
<feature type="domain" description="N-acetyltransferase" evidence="1">
    <location>
        <begin position="86"/>
        <end position="151"/>
    </location>
</feature>
<protein>
    <submittedName>
        <fullName evidence="2">GNAT family N-acetyltransferase</fullName>
        <ecNumber evidence="2">2.3.1.-</ecNumber>
    </submittedName>
</protein>
<keyword evidence="3" id="KW-1185">Reference proteome</keyword>
<accession>A0ABV5KTG7</accession>
<dbReference type="RefSeq" id="WP_377497938.1">
    <property type="nucleotide sequence ID" value="NZ_JBHMDO010000034.1"/>
</dbReference>
<keyword evidence="2" id="KW-0808">Transferase</keyword>
<sequence>MEVTTKAQIDAIHQDGCRVLSVVPTRGGGRLIIYTDNGLHLFGRIVHGTGGATRRYLNDLAVYVQQKKNENAYKLQYIRILGDKINQGYGTLMLNQLLQHARERGIEYIDGRMQDAGGEEHERRLRHFYGKFGFEIGEDRELLWKPHKHFR</sequence>
<reference evidence="2 3" key="1">
    <citation type="submission" date="2024-09" db="EMBL/GenBank/DDBJ databases">
        <authorList>
            <person name="Sun Q."/>
            <person name="Mori K."/>
        </authorList>
    </citation>
    <scope>NUCLEOTIDE SEQUENCE [LARGE SCALE GENOMIC DNA]</scope>
    <source>
        <strain evidence="2 3">TISTR 2452</strain>
    </source>
</reference>
<organism evidence="2 3">
    <name type="scientific">Paenibacillus aurantiacus</name>
    <dbReference type="NCBI Taxonomy" id="1936118"/>
    <lineage>
        <taxon>Bacteria</taxon>
        <taxon>Bacillati</taxon>
        <taxon>Bacillota</taxon>
        <taxon>Bacilli</taxon>
        <taxon>Bacillales</taxon>
        <taxon>Paenibacillaceae</taxon>
        <taxon>Paenibacillus</taxon>
    </lineage>
</organism>
<dbReference type="SUPFAM" id="SSF55729">
    <property type="entry name" value="Acyl-CoA N-acyltransferases (Nat)"/>
    <property type="match status" value="1"/>
</dbReference>
<dbReference type="EMBL" id="JBHMDO010000034">
    <property type="protein sequence ID" value="MFB9328529.1"/>
    <property type="molecule type" value="Genomic_DNA"/>
</dbReference>